<sequence length="190" mass="20745">MRCNCSNHAFSTQNTIPDNTETLGPLHYQQPRQILTAENGDHALEQSCPQALAASASTDPEKAVSFQSPPSTRFAYQQNQRQIRTKFWQNLLNRRFSSPHPPVPASMAKADLETELGPSAWPSQRTPEEVASAKVLGDEPSVLSRVPSIESDGSGLLGEGPPCIVPSNVTTIQQPSQQKQHQQISRSGSF</sequence>
<protein>
    <submittedName>
        <fullName evidence="2 4">Uncharacterized protein</fullName>
    </submittedName>
</protein>
<feature type="compositionally biased region" description="Low complexity" evidence="1">
    <location>
        <begin position="173"/>
        <end position="183"/>
    </location>
</feature>
<keyword evidence="3" id="KW-1185">Reference proteome</keyword>
<evidence type="ECO:0000313" key="2">
    <source>
        <dbReference type="EMBL" id="VDM35763.1"/>
    </source>
</evidence>
<dbReference type="Proteomes" id="UP000274429">
    <property type="component" value="Unassembled WGS sequence"/>
</dbReference>
<accession>A0A0R3XB73</accession>
<name>A0A0R3XB73_HYDTA</name>
<dbReference type="EMBL" id="UYWX01022238">
    <property type="protein sequence ID" value="VDM35763.1"/>
    <property type="molecule type" value="Genomic_DNA"/>
</dbReference>
<proteinExistence type="predicted"/>
<dbReference type="AlphaFoldDB" id="A0A0R3XB73"/>
<dbReference type="WBParaSite" id="TTAC_0001080001-mRNA-1">
    <property type="protein sequence ID" value="TTAC_0001080001-mRNA-1"/>
    <property type="gene ID" value="TTAC_0001080001"/>
</dbReference>
<feature type="region of interest" description="Disordered" evidence="1">
    <location>
        <begin position="144"/>
        <end position="190"/>
    </location>
</feature>
<evidence type="ECO:0000313" key="4">
    <source>
        <dbReference type="WBParaSite" id="TTAC_0001080001-mRNA-1"/>
    </source>
</evidence>
<reference evidence="4" key="1">
    <citation type="submission" date="2017-02" db="UniProtKB">
        <authorList>
            <consortium name="WormBaseParasite"/>
        </authorList>
    </citation>
    <scope>IDENTIFICATION</scope>
</reference>
<reference evidence="2 3" key="2">
    <citation type="submission" date="2018-11" db="EMBL/GenBank/DDBJ databases">
        <authorList>
            <consortium name="Pathogen Informatics"/>
        </authorList>
    </citation>
    <scope>NUCLEOTIDE SEQUENCE [LARGE SCALE GENOMIC DNA]</scope>
</reference>
<evidence type="ECO:0000313" key="3">
    <source>
        <dbReference type="Proteomes" id="UP000274429"/>
    </source>
</evidence>
<organism evidence="4">
    <name type="scientific">Hydatigena taeniaeformis</name>
    <name type="common">Feline tapeworm</name>
    <name type="synonym">Taenia taeniaeformis</name>
    <dbReference type="NCBI Taxonomy" id="6205"/>
    <lineage>
        <taxon>Eukaryota</taxon>
        <taxon>Metazoa</taxon>
        <taxon>Spiralia</taxon>
        <taxon>Lophotrochozoa</taxon>
        <taxon>Platyhelminthes</taxon>
        <taxon>Cestoda</taxon>
        <taxon>Eucestoda</taxon>
        <taxon>Cyclophyllidea</taxon>
        <taxon>Taeniidae</taxon>
        <taxon>Hydatigera</taxon>
    </lineage>
</organism>
<evidence type="ECO:0000256" key="1">
    <source>
        <dbReference type="SAM" id="MobiDB-lite"/>
    </source>
</evidence>
<gene>
    <name evidence="2" type="ORF">TTAC_LOCUS10783</name>
</gene>